<dbReference type="AlphaFoldDB" id="A0A0C9UXV5"/>
<evidence type="ECO:0000313" key="2">
    <source>
        <dbReference type="EMBL" id="KIJ34142.1"/>
    </source>
</evidence>
<name>A0A0C9UXV5_SPHS4</name>
<organism evidence="2 3">
    <name type="scientific">Sphaerobolus stellatus (strain SS14)</name>
    <dbReference type="NCBI Taxonomy" id="990650"/>
    <lineage>
        <taxon>Eukaryota</taxon>
        <taxon>Fungi</taxon>
        <taxon>Dikarya</taxon>
        <taxon>Basidiomycota</taxon>
        <taxon>Agaricomycotina</taxon>
        <taxon>Agaricomycetes</taxon>
        <taxon>Phallomycetidae</taxon>
        <taxon>Geastrales</taxon>
        <taxon>Sphaerobolaceae</taxon>
        <taxon>Sphaerobolus</taxon>
    </lineage>
</organism>
<keyword evidence="3" id="KW-1185">Reference proteome</keyword>
<protein>
    <recommendedName>
        <fullName evidence="4">Karyogamy protein 5</fullName>
    </recommendedName>
</protein>
<dbReference type="HOGENOM" id="CLU_659173_0_0_1"/>
<dbReference type="EMBL" id="KN837203">
    <property type="protein sequence ID" value="KIJ34142.1"/>
    <property type="molecule type" value="Genomic_DNA"/>
</dbReference>
<evidence type="ECO:0000313" key="3">
    <source>
        <dbReference type="Proteomes" id="UP000054279"/>
    </source>
</evidence>
<evidence type="ECO:0000256" key="1">
    <source>
        <dbReference type="SAM" id="SignalP"/>
    </source>
</evidence>
<proteinExistence type="predicted"/>
<gene>
    <name evidence="2" type="ORF">M422DRAFT_52130</name>
</gene>
<feature type="chain" id="PRO_5002204384" description="Karyogamy protein 5" evidence="1">
    <location>
        <begin position="17"/>
        <end position="417"/>
    </location>
</feature>
<dbReference type="Gene3D" id="1.20.1170.10">
    <property type="match status" value="1"/>
</dbReference>
<reference evidence="2 3" key="1">
    <citation type="submission" date="2014-06" db="EMBL/GenBank/DDBJ databases">
        <title>Evolutionary Origins and Diversification of the Mycorrhizal Mutualists.</title>
        <authorList>
            <consortium name="DOE Joint Genome Institute"/>
            <consortium name="Mycorrhizal Genomics Consortium"/>
            <person name="Kohler A."/>
            <person name="Kuo A."/>
            <person name="Nagy L.G."/>
            <person name="Floudas D."/>
            <person name="Copeland A."/>
            <person name="Barry K.W."/>
            <person name="Cichocki N."/>
            <person name="Veneault-Fourrey C."/>
            <person name="LaButti K."/>
            <person name="Lindquist E.A."/>
            <person name="Lipzen A."/>
            <person name="Lundell T."/>
            <person name="Morin E."/>
            <person name="Murat C."/>
            <person name="Riley R."/>
            <person name="Ohm R."/>
            <person name="Sun H."/>
            <person name="Tunlid A."/>
            <person name="Henrissat B."/>
            <person name="Grigoriev I.V."/>
            <person name="Hibbett D.S."/>
            <person name="Martin F."/>
        </authorList>
    </citation>
    <scope>NUCLEOTIDE SEQUENCE [LARGE SCALE GENOMIC DNA]</scope>
    <source>
        <strain evidence="2 3">SS14</strain>
    </source>
</reference>
<keyword evidence="1" id="KW-0732">Signal</keyword>
<dbReference type="SUPFAM" id="SSF58100">
    <property type="entry name" value="Bacterial hemolysins"/>
    <property type="match status" value="1"/>
</dbReference>
<feature type="signal peptide" evidence="1">
    <location>
        <begin position="1"/>
        <end position="16"/>
    </location>
</feature>
<accession>A0A0C9UXV5</accession>
<sequence>MRFILVLLATVPYVIGSTRSHSRAIGSPLLEAQAEAAYAAMCSAAPSTAGQQAIAADVSNALGYIKAITSAFSDISGELAVIDSQNLTTVAFTSLWGALQNQWSSLLSETSGQVYLTHSYVSTFVELWMPLTVKQAKANNTSAAISSLQSLIRENTNTNSTVSQAISALTQGLQDFYATFDSFSTSQNVTNNENVVQLGDDIESLNGVIDQVNAGLSLAAAGVIDATPFFDVGTVATFPQFASLILHLAQTLPFGETPSDRSLVNKWFSISIWSISNECLDAEANIAADKVQIATLQQEASAVVKARSALYSLKYSIERVDVLLTALTSLGDIVNNDSQQLITFFSPDPNGSPLIKVRIPALFGRPIRFTNNISQPFVYWQAVQNTPCIYNCFLNVLISSCLTKDIAFKFLNGDFLP</sequence>
<dbReference type="Proteomes" id="UP000054279">
    <property type="component" value="Unassembled WGS sequence"/>
</dbReference>
<evidence type="ECO:0008006" key="4">
    <source>
        <dbReference type="Google" id="ProtNLM"/>
    </source>
</evidence>